<dbReference type="Gene3D" id="3.90.215.10">
    <property type="entry name" value="Gamma Fibrinogen, chain A, domain 1"/>
    <property type="match status" value="1"/>
</dbReference>
<dbReference type="PROSITE" id="PS50041">
    <property type="entry name" value="C_TYPE_LECTIN_2"/>
    <property type="match status" value="1"/>
</dbReference>
<organism evidence="4 5">
    <name type="scientific">Strongyloides venezuelensis</name>
    <name type="common">Threadworm</name>
    <dbReference type="NCBI Taxonomy" id="75913"/>
    <lineage>
        <taxon>Eukaryota</taxon>
        <taxon>Metazoa</taxon>
        <taxon>Ecdysozoa</taxon>
        <taxon>Nematoda</taxon>
        <taxon>Chromadorea</taxon>
        <taxon>Rhabditida</taxon>
        <taxon>Tylenchina</taxon>
        <taxon>Panagrolaimomorpha</taxon>
        <taxon>Strongyloidoidea</taxon>
        <taxon>Strongyloididae</taxon>
        <taxon>Strongyloides</taxon>
    </lineage>
</organism>
<dbReference type="Pfam" id="PF00147">
    <property type="entry name" value="Fibrinogen_C"/>
    <property type="match status" value="1"/>
</dbReference>
<dbReference type="SMART" id="SM00034">
    <property type="entry name" value="CLECT"/>
    <property type="match status" value="1"/>
</dbReference>
<evidence type="ECO:0000256" key="1">
    <source>
        <dbReference type="ARBA" id="ARBA00023157"/>
    </source>
</evidence>
<reference evidence="4" key="1">
    <citation type="submission" date="2014-07" db="EMBL/GenBank/DDBJ databases">
        <authorList>
            <person name="Martin A.A"/>
            <person name="De Silva N."/>
        </authorList>
    </citation>
    <scope>NUCLEOTIDE SEQUENCE</scope>
</reference>
<dbReference type="AlphaFoldDB" id="A0A0K0F2D6"/>
<feature type="domain" description="Fibrinogen C-terminal" evidence="3">
    <location>
        <begin position="143"/>
        <end position="375"/>
    </location>
</feature>
<keyword evidence="4" id="KW-1185">Reference proteome</keyword>
<dbReference type="WBParaSite" id="SVE_0296500.1">
    <property type="protein sequence ID" value="SVE_0296500.1"/>
    <property type="gene ID" value="SVE_0296500"/>
</dbReference>
<protein>
    <submittedName>
        <fullName evidence="5">Fibrinogen C-terminal domain-containing protein</fullName>
    </submittedName>
</protein>
<dbReference type="Pfam" id="PF00059">
    <property type="entry name" value="Lectin_C"/>
    <property type="match status" value="1"/>
</dbReference>
<dbReference type="CDD" id="cd00037">
    <property type="entry name" value="CLECT"/>
    <property type="match status" value="1"/>
</dbReference>
<dbReference type="PROSITE" id="PS51406">
    <property type="entry name" value="FIBRINOGEN_C_2"/>
    <property type="match status" value="1"/>
</dbReference>
<dbReference type="SUPFAM" id="SSF56436">
    <property type="entry name" value="C-type lectin-like"/>
    <property type="match status" value="1"/>
</dbReference>
<dbReference type="Proteomes" id="UP000035680">
    <property type="component" value="Unassembled WGS sequence"/>
</dbReference>
<sequence length="376" mass="43339">MFYITFSLECPDKYYYIQNYGNNYGECVHVEVNDPLNFDSAQKICRKGNGNLVTILNAIENNEILNLENNVKNFELCNGKIWIGLEFSNYTNNYQWVSGQDNIYTNFPTQQSPSPIPDTGVYFDFTKNKWYSISKSTKMCYMCEVSDNPQSCLQIKGKNSSAQTGFYTIYIQNKPTKVFCDMNVNGGGWVRIQDRENESMSFWNKTWNEYKTGFGNGETNFWLGNELISLFTNSFEKVEMLIQIRGDRLDKVDPMVSSNYWSGTFTFNLLPEYTDYTIQISNATGNATGNGWDDFSYSNGWKFSTIDNINSPYPPCLTQFHMGGWWYNYCGFGSLNGQYNPPIAEDRGYGFSWSITEPTRIVNPVKSRIAIREVTY</sequence>
<evidence type="ECO:0000259" key="3">
    <source>
        <dbReference type="PROSITE" id="PS51406"/>
    </source>
</evidence>
<accession>A0A0K0F2D6</accession>
<proteinExistence type="predicted"/>
<dbReference type="Gene3D" id="3.10.100.10">
    <property type="entry name" value="Mannose-Binding Protein A, subunit A"/>
    <property type="match status" value="1"/>
</dbReference>
<dbReference type="SMART" id="SM00186">
    <property type="entry name" value="FBG"/>
    <property type="match status" value="1"/>
</dbReference>
<dbReference type="InterPro" id="IPR001304">
    <property type="entry name" value="C-type_lectin-like"/>
</dbReference>
<dbReference type="PROSITE" id="PS00514">
    <property type="entry name" value="FIBRINOGEN_C_1"/>
    <property type="match status" value="1"/>
</dbReference>
<feature type="domain" description="C-type lectin" evidence="2">
    <location>
        <begin position="23"/>
        <end position="144"/>
    </location>
</feature>
<dbReference type="InterPro" id="IPR002181">
    <property type="entry name" value="Fibrinogen_a/b/g_C_dom"/>
</dbReference>
<dbReference type="InterPro" id="IPR016186">
    <property type="entry name" value="C-type_lectin-like/link_sf"/>
</dbReference>
<dbReference type="NCBIfam" id="NF040941">
    <property type="entry name" value="GGGWT_bact"/>
    <property type="match status" value="1"/>
</dbReference>
<dbReference type="STRING" id="75913.A0A0K0F2D6"/>
<dbReference type="InterPro" id="IPR036056">
    <property type="entry name" value="Fibrinogen-like_C"/>
</dbReference>
<keyword evidence="1" id="KW-1015">Disulfide bond</keyword>
<evidence type="ECO:0000259" key="2">
    <source>
        <dbReference type="PROSITE" id="PS50041"/>
    </source>
</evidence>
<reference evidence="5" key="2">
    <citation type="submission" date="2015-08" db="UniProtKB">
        <authorList>
            <consortium name="WormBaseParasite"/>
        </authorList>
    </citation>
    <scope>IDENTIFICATION</scope>
</reference>
<dbReference type="InterPro" id="IPR050373">
    <property type="entry name" value="Fibrinogen_C-term_domain"/>
</dbReference>
<dbReference type="PANTHER" id="PTHR19143:SF327">
    <property type="entry name" value="FI21813P1-RELATED"/>
    <property type="match status" value="1"/>
</dbReference>
<dbReference type="InterPro" id="IPR020837">
    <property type="entry name" value="Fibrinogen_CS"/>
</dbReference>
<name>A0A0K0F2D6_STRVS</name>
<dbReference type="GO" id="GO:0005615">
    <property type="term" value="C:extracellular space"/>
    <property type="evidence" value="ECO:0007669"/>
    <property type="project" value="TreeGrafter"/>
</dbReference>
<evidence type="ECO:0000313" key="5">
    <source>
        <dbReference type="WBParaSite" id="SVE_0296500.1"/>
    </source>
</evidence>
<dbReference type="PANTHER" id="PTHR19143">
    <property type="entry name" value="FIBRINOGEN/TENASCIN/ANGIOPOEITIN"/>
    <property type="match status" value="1"/>
</dbReference>
<dbReference type="SUPFAM" id="SSF56496">
    <property type="entry name" value="Fibrinogen C-terminal domain-like"/>
    <property type="match status" value="1"/>
</dbReference>
<dbReference type="InterPro" id="IPR016187">
    <property type="entry name" value="CTDL_fold"/>
</dbReference>
<dbReference type="InterPro" id="IPR014716">
    <property type="entry name" value="Fibrinogen_a/b/g_C_1"/>
</dbReference>
<evidence type="ECO:0000313" key="4">
    <source>
        <dbReference type="Proteomes" id="UP000035680"/>
    </source>
</evidence>